<accession>A0A6X8E254</accession>
<reference evidence="1" key="2">
    <citation type="submission" date="2019-10" db="EMBL/GenBank/DDBJ databases">
        <authorList>
            <consortium name="NCBI Pathogen Detection Project"/>
        </authorList>
    </citation>
    <scope>NUCLEOTIDE SEQUENCE</scope>
    <source>
        <strain evidence="1">Salmonella enterica</strain>
    </source>
</reference>
<name>A0A6X8E254_SALET</name>
<protein>
    <submittedName>
        <fullName evidence="1">Uncharacterized protein</fullName>
    </submittedName>
</protein>
<proteinExistence type="predicted"/>
<comment type="caution">
    <text evidence="1">The sequence shown here is derived from an EMBL/GenBank/DDBJ whole genome shotgun (WGS) entry which is preliminary data.</text>
</comment>
<sequence length="334" mass="38518">MDKSLEKLSEKLATYISNLKELNKERVNKKITGRFPNKKELKENNEVHINIIIEQGEKLLNLSQNSTLFGLEFHHYDKAVLMNQFISDLEQFATMKNIHLGGGFILSFGQSKIPEHAFFHLAASSLLPNTYKTIEQNAGKVFDTYSIPFKIRVAIENKIKSIIGFKSLAIIKNNGDKINSNEFPFAGVINELISTNCLELPCSLKDVKNIYQWGCEFCHTGEKEPVWLSMKALEIIALLFIYEHQKKNEINVIELWGHEEDIINKLIEYKGVVKPLFYFKDEWSVQKLQDHLNKDGIQKKICKMRGIKEIKFNLSETELSEVSGYFCGRTKKSY</sequence>
<dbReference type="AlphaFoldDB" id="A0A6X8E254"/>
<evidence type="ECO:0000313" key="1">
    <source>
        <dbReference type="EMBL" id="HAB1853780.1"/>
    </source>
</evidence>
<gene>
    <name evidence="1" type="ORF">GBZ44_23690</name>
</gene>
<organism evidence="1">
    <name type="scientific">Salmonella enterica I</name>
    <dbReference type="NCBI Taxonomy" id="59201"/>
    <lineage>
        <taxon>Bacteria</taxon>
        <taxon>Pseudomonadati</taxon>
        <taxon>Pseudomonadota</taxon>
        <taxon>Gammaproteobacteria</taxon>
        <taxon>Enterobacterales</taxon>
        <taxon>Enterobacteriaceae</taxon>
        <taxon>Salmonella</taxon>
    </lineage>
</organism>
<reference evidence="1" key="1">
    <citation type="journal article" date="2018" name="Genome Biol.">
        <title>SKESA: strategic k-mer extension for scrupulous assemblies.</title>
        <authorList>
            <person name="Souvorov A."/>
            <person name="Agarwala R."/>
            <person name="Lipman D.J."/>
        </authorList>
    </citation>
    <scope>NUCLEOTIDE SEQUENCE</scope>
    <source>
        <strain evidence="1">Salmonella enterica</strain>
    </source>
</reference>
<dbReference type="EMBL" id="DAAFWZ010000017">
    <property type="protein sequence ID" value="HAB1853780.1"/>
    <property type="molecule type" value="Genomic_DNA"/>
</dbReference>